<sequence>GSNVNRQIHVYTFGGAKMIPNSLAERVHNFMFDQDIISRWGNKLHAHTAGTQYAHLRKIQNAAIRHIRTSPKKSLYQPTDIPELQPHRQTDDFTYYLQAHTVTIVRRDSSPLFYGICNLLTNLHSMASYAPALLPRIATQELQELCTRRAQELRTRRIRAKDTKLQELCTSRAKVTVLKTAPLPDRAVPIKTQIITVLTYVLWKMPVVAAVVAGVIYQEVTVGNIAQYALTVFNQSQTVE</sequence>
<evidence type="ECO:0000313" key="1">
    <source>
        <dbReference type="EMBL" id="PCI75216.1"/>
    </source>
</evidence>
<dbReference type="EMBL" id="NVUK01000053">
    <property type="protein sequence ID" value="PCI75216.1"/>
    <property type="molecule type" value="Genomic_DNA"/>
</dbReference>
<feature type="non-terminal residue" evidence="1">
    <location>
        <position position="1"/>
    </location>
</feature>
<organism evidence="1 2">
    <name type="scientific">Aerophobetes bacterium</name>
    <dbReference type="NCBI Taxonomy" id="2030807"/>
    <lineage>
        <taxon>Bacteria</taxon>
        <taxon>Candidatus Aerophobota</taxon>
    </lineage>
</organism>
<evidence type="ECO:0000313" key="2">
    <source>
        <dbReference type="Proteomes" id="UP000218775"/>
    </source>
</evidence>
<gene>
    <name evidence="1" type="ORF">COB21_05885</name>
</gene>
<protein>
    <submittedName>
        <fullName evidence="1">Uncharacterized protein</fullName>
    </submittedName>
</protein>
<name>A0A2A4WYA8_UNCAE</name>
<accession>A0A2A4WYA8</accession>
<proteinExistence type="predicted"/>
<dbReference type="Proteomes" id="UP000218775">
    <property type="component" value="Unassembled WGS sequence"/>
</dbReference>
<dbReference type="AlphaFoldDB" id="A0A2A4WYA8"/>
<reference evidence="2" key="1">
    <citation type="submission" date="2017-08" db="EMBL/GenBank/DDBJ databases">
        <title>A dynamic microbial community with high functional redundancy inhabits the cold, oxic subseafloor aquifer.</title>
        <authorList>
            <person name="Tully B.J."/>
            <person name="Wheat C.G."/>
            <person name="Glazer B.T."/>
            <person name="Huber J.A."/>
        </authorList>
    </citation>
    <scope>NUCLEOTIDE SEQUENCE [LARGE SCALE GENOMIC DNA]</scope>
</reference>
<comment type="caution">
    <text evidence="1">The sequence shown here is derived from an EMBL/GenBank/DDBJ whole genome shotgun (WGS) entry which is preliminary data.</text>
</comment>